<comment type="caution">
    <text evidence="2">The sequence shown here is derived from an EMBL/GenBank/DDBJ whole genome shotgun (WGS) entry which is preliminary data.</text>
</comment>
<protein>
    <submittedName>
        <fullName evidence="2">Uncharacterized protein</fullName>
    </submittedName>
</protein>
<sequence length="1241" mass="135373">MAGFLRKKNAKPQQQAQAQAQPTQQQQRQHFQPEPAAAPPQSLPPLYARFATSSKSSSANAGTGTPPKIVSGPMALGSNAARGLQARNDVNEPRKSAPRESWYRPAPPPDPLPPPRLQVQRTSSPKRHASPNHRSSTHAKPNDHHVPSPMIPDEKPLPIPVLPSTTRQAYNNVPPPASSRRESVMTSPSRPSARLPAGSGTVPQDPQSQPPYANTLLNSSNHDLPSTRRSILRNANPPPARDEMAGRLEGNRTEGIRRTPSATPPNQFRNALPPNAFHNVSSRAPVAVVSNPSTVPLSHRTSMQAELVLRGDRILAQTPAIPRLPTEDDARITSSMPKSLAAEANPRPKKPVPINGSSHSVLQKNAAPQGRSGMTRGSSPSLQQPQQQAPYQPRSSYIPSSPQPTSFSPPVSPKLDAQPAMQGKPLIFSAMHAVHDVPQGNRISDDMGLGRASPPKMAHNAAFAYPSPPMEFSPSPLDRPLPLPSQNLLANLRTESPLVRPQPLYETQTPPPTPPKEHQPPQRAPGTSPQVLENQLPTGKVLNRRDSPDRQINHYEASPSASRSGSPLNHRTSLHHRKLSKSSLATRSQVNSQASSNGSLVNVASGAKGGSHPGHTRSRSGTVSSRLIPPADPNRDSETDSMLLDDDPFARVEGVKLLPASNESTSKHRRTPSTPDSVSSLAKEKRTRTTSKPSSVEGVSLDEHPIGKPDSSPVKPGDYREARTMRRGEGLEKPPAFMADMPIRKDRTPIPFPLEVFLADPTLLSGLLAYLTFSEWCRLSTMNKQIRALLTEAPGSKEIILERYLSTVGYARWIYDGADPLPLSIRDLNDYMRGVSTPTHEYSRVAGLYIQSRANRGIPGYDAIQETARSLSACTRAYSRVVLRLRAQAEAQYVLQSAQQPRAPPPAIFNYNGVGSCGRSMSSRAPSPSSMSHSHAHSSVMGHQATHGSSPGTSTFRSPLYRLRRAPLLRVFVPSQEEWLSDAGVVDCENELRRAGIVDLMRLGDVVWDVAVGDEGNVGRLVWDGSYLLDLDYAYSSVGDLPKYIRSLAFPPSYFHRVIRTGSSSSNPIAHIDVSPWGEEIAANLQLLQDRVRTETPQGAYHNVVRWVHRSSFTIRPGRGRTPNSRPSSRPSSRAGSRPTPNSIMQIGNSSRIHIPDTDGLCVDPGWYGTVIVETEGTNEALADLQDRCGPGAFPPRATPTHERFTPTKDKEAKRIFRILRERSRPGEIWIRAVSAKERLL</sequence>
<dbReference type="RefSeq" id="XP_036626103.1">
    <property type="nucleotide sequence ID" value="XM_036771482.1"/>
</dbReference>
<feature type="compositionally biased region" description="Polar residues" evidence="1">
    <location>
        <begin position="1142"/>
        <end position="1151"/>
    </location>
</feature>
<feature type="compositionally biased region" description="Low complexity" evidence="1">
    <location>
        <begin position="919"/>
        <end position="939"/>
    </location>
</feature>
<evidence type="ECO:0000256" key="1">
    <source>
        <dbReference type="SAM" id="MobiDB-lite"/>
    </source>
</evidence>
<feature type="compositionally biased region" description="Polar residues" evidence="1">
    <location>
        <begin position="559"/>
        <end position="571"/>
    </location>
</feature>
<feature type="compositionally biased region" description="Low complexity" evidence="1">
    <location>
        <begin position="378"/>
        <end position="409"/>
    </location>
</feature>
<feature type="compositionally biased region" description="Low complexity" evidence="1">
    <location>
        <begin position="1116"/>
        <end position="1141"/>
    </location>
</feature>
<feature type="compositionally biased region" description="Basic and acidic residues" evidence="1">
    <location>
        <begin position="89"/>
        <end position="102"/>
    </location>
</feature>
<feature type="region of interest" description="Disordered" evidence="1">
    <location>
        <begin position="919"/>
        <end position="954"/>
    </location>
</feature>
<dbReference type="VEuPathDB" id="FungiDB:PC9H_001836"/>
<feature type="compositionally biased region" description="Basic and acidic residues" evidence="1">
    <location>
        <begin position="240"/>
        <end position="257"/>
    </location>
</feature>
<keyword evidence="3" id="KW-1185">Reference proteome</keyword>
<feature type="compositionally biased region" description="Polar residues" evidence="1">
    <location>
        <begin position="201"/>
        <end position="229"/>
    </location>
</feature>
<dbReference type="AlphaFoldDB" id="A0A8H6ZKL4"/>
<dbReference type="OrthoDB" id="3365519at2759"/>
<feature type="region of interest" description="Disordered" evidence="1">
    <location>
        <begin position="657"/>
        <end position="734"/>
    </location>
</feature>
<feature type="compositionally biased region" description="Polar residues" evidence="1">
    <location>
        <begin position="585"/>
        <end position="602"/>
    </location>
</feature>
<dbReference type="GeneID" id="59371677"/>
<feature type="compositionally biased region" description="Polar residues" evidence="1">
    <location>
        <begin position="51"/>
        <end position="63"/>
    </location>
</feature>
<name>A0A8H6ZKL4_PLEOS</name>
<feature type="compositionally biased region" description="Polar residues" evidence="1">
    <location>
        <begin position="525"/>
        <end position="537"/>
    </location>
</feature>
<feature type="region of interest" description="Disordered" evidence="1">
    <location>
        <begin position="438"/>
        <end position="645"/>
    </location>
</feature>
<feature type="compositionally biased region" description="Polar residues" evidence="1">
    <location>
        <begin position="260"/>
        <end position="269"/>
    </location>
</feature>
<evidence type="ECO:0000313" key="2">
    <source>
        <dbReference type="EMBL" id="KAF7419249.1"/>
    </source>
</evidence>
<feature type="compositionally biased region" description="Basic residues" evidence="1">
    <location>
        <begin position="1"/>
        <end position="10"/>
    </location>
</feature>
<proteinExistence type="predicted"/>
<feature type="compositionally biased region" description="Pro residues" evidence="1">
    <location>
        <begin position="105"/>
        <end position="116"/>
    </location>
</feature>
<feature type="compositionally biased region" description="Basic and acidic residues" evidence="1">
    <location>
        <begin position="717"/>
        <end position="732"/>
    </location>
</feature>
<dbReference type="EMBL" id="JACETU010000010">
    <property type="protein sequence ID" value="KAF7419249.1"/>
    <property type="molecule type" value="Genomic_DNA"/>
</dbReference>
<feature type="compositionally biased region" description="Low complexity" evidence="1">
    <location>
        <begin position="12"/>
        <end position="35"/>
    </location>
</feature>
<dbReference type="Proteomes" id="UP000623687">
    <property type="component" value="Unassembled WGS sequence"/>
</dbReference>
<feature type="region of interest" description="Disordered" evidence="1">
    <location>
        <begin position="1"/>
        <end position="277"/>
    </location>
</feature>
<evidence type="ECO:0000313" key="3">
    <source>
        <dbReference type="Proteomes" id="UP000623687"/>
    </source>
</evidence>
<feature type="compositionally biased region" description="Basic and acidic residues" evidence="1">
    <location>
        <begin position="140"/>
        <end position="156"/>
    </location>
</feature>
<gene>
    <name evidence="2" type="ORF">PC9H_001836</name>
</gene>
<reference evidence="2" key="1">
    <citation type="submission" date="2019-07" db="EMBL/GenBank/DDBJ databases">
        <authorList>
            <person name="Palmer J.M."/>
        </authorList>
    </citation>
    <scope>NUCLEOTIDE SEQUENCE</scope>
    <source>
        <strain evidence="2">PC9</strain>
    </source>
</reference>
<feature type="region of interest" description="Disordered" evidence="1">
    <location>
        <begin position="338"/>
        <end position="418"/>
    </location>
</feature>
<accession>A0A8H6ZKL4</accession>
<organism evidence="2 3">
    <name type="scientific">Pleurotus ostreatus</name>
    <name type="common">Oyster mushroom</name>
    <name type="synonym">White-rot fungus</name>
    <dbReference type="NCBI Taxonomy" id="5322"/>
    <lineage>
        <taxon>Eukaryota</taxon>
        <taxon>Fungi</taxon>
        <taxon>Dikarya</taxon>
        <taxon>Basidiomycota</taxon>
        <taxon>Agaricomycotina</taxon>
        <taxon>Agaricomycetes</taxon>
        <taxon>Agaricomycetidae</taxon>
        <taxon>Agaricales</taxon>
        <taxon>Pleurotineae</taxon>
        <taxon>Pleurotaceae</taxon>
        <taxon>Pleurotus</taxon>
    </lineage>
</organism>
<feature type="region of interest" description="Disordered" evidence="1">
    <location>
        <begin position="1115"/>
        <end position="1151"/>
    </location>
</feature>
<feature type="compositionally biased region" description="Pro residues" evidence="1">
    <location>
        <begin position="466"/>
        <end position="483"/>
    </location>
</feature>
<feature type="compositionally biased region" description="Basic residues" evidence="1">
    <location>
        <begin position="124"/>
        <end position="137"/>
    </location>
</feature>
<feature type="compositionally biased region" description="Basic and acidic residues" evidence="1">
    <location>
        <begin position="543"/>
        <end position="553"/>
    </location>
</feature>